<sequence length="99" mass="11353">MEMMDKSEVQQFPREMRPRRTIFPKLAVKDTSAIISRISFCKSSMIRLPCLCVSQRRLSSSLKRHPALTALGVSFIRIIKVIDFADDVLSSTLLIRRNV</sequence>
<keyword evidence="1" id="KW-1185">Reference proteome</keyword>
<protein>
    <submittedName>
        <fullName evidence="2">Uncharacterized protein</fullName>
    </submittedName>
</protein>
<proteinExistence type="predicted"/>
<evidence type="ECO:0000313" key="1">
    <source>
        <dbReference type="Proteomes" id="UP000036681"/>
    </source>
</evidence>
<evidence type="ECO:0000313" key="2">
    <source>
        <dbReference type="WBParaSite" id="ALUE_0000310301-mRNA-1"/>
    </source>
</evidence>
<dbReference type="WBParaSite" id="ALUE_0000310301-mRNA-1">
    <property type="protein sequence ID" value="ALUE_0000310301-mRNA-1"/>
    <property type="gene ID" value="ALUE_0000310301"/>
</dbReference>
<organism evidence="1 2">
    <name type="scientific">Ascaris lumbricoides</name>
    <name type="common">Giant roundworm</name>
    <dbReference type="NCBI Taxonomy" id="6252"/>
    <lineage>
        <taxon>Eukaryota</taxon>
        <taxon>Metazoa</taxon>
        <taxon>Ecdysozoa</taxon>
        <taxon>Nematoda</taxon>
        <taxon>Chromadorea</taxon>
        <taxon>Rhabditida</taxon>
        <taxon>Spirurina</taxon>
        <taxon>Ascaridomorpha</taxon>
        <taxon>Ascaridoidea</taxon>
        <taxon>Ascarididae</taxon>
        <taxon>Ascaris</taxon>
    </lineage>
</organism>
<accession>A0A0M3HN81</accession>
<dbReference type="AlphaFoldDB" id="A0A0M3HN81"/>
<name>A0A0M3HN81_ASCLU</name>
<dbReference type="Proteomes" id="UP000036681">
    <property type="component" value="Unplaced"/>
</dbReference>
<reference evidence="2" key="1">
    <citation type="submission" date="2017-02" db="UniProtKB">
        <authorList>
            <consortium name="WormBaseParasite"/>
        </authorList>
    </citation>
    <scope>IDENTIFICATION</scope>
</reference>